<organism evidence="8 9">
    <name type="scientific">Rhodococcus navarretei</name>
    <dbReference type="NCBI Taxonomy" id="3128981"/>
    <lineage>
        <taxon>Bacteria</taxon>
        <taxon>Bacillati</taxon>
        <taxon>Actinomycetota</taxon>
        <taxon>Actinomycetes</taxon>
        <taxon>Mycobacteriales</taxon>
        <taxon>Nocardiaceae</taxon>
        <taxon>Rhodococcus</taxon>
    </lineage>
</organism>
<feature type="transmembrane region" description="Helical" evidence="7">
    <location>
        <begin position="193"/>
        <end position="213"/>
    </location>
</feature>
<accession>A0ABU9D2A4</accession>
<feature type="transmembrane region" description="Helical" evidence="7">
    <location>
        <begin position="34"/>
        <end position="53"/>
    </location>
</feature>
<keyword evidence="3" id="KW-1003">Cell membrane</keyword>
<feature type="transmembrane region" description="Helical" evidence="7">
    <location>
        <begin position="256"/>
        <end position="276"/>
    </location>
</feature>
<evidence type="ECO:0000256" key="2">
    <source>
        <dbReference type="ARBA" id="ARBA00022448"/>
    </source>
</evidence>
<gene>
    <name evidence="8" type="ORF">AABD04_17970</name>
</gene>
<feature type="transmembrane region" description="Helical" evidence="7">
    <location>
        <begin position="123"/>
        <end position="143"/>
    </location>
</feature>
<feature type="transmembrane region" description="Helical" evidence="7">
    <location>
        <begin position="225"/>
        <end position="244"/>
    </location>
</feature>
<feature type="transmembrane region" description="Helical" evidence="7">
    <location>
        <begin position="6"/>
        <end position="27"/>
    </location>
</feature>
<keyword evidence="5 7" id="KW-1133">Transmembrane helix</keyword>
<dbReference type="PANTHER" id="PTHR36838:SF3">
    <property type="entry name" value="TRANSPORTER AUXIN EFFLUX CARRIER EC FAMILY"/>
    <property type="match status" value="1"/>
</dbReference>
<keyword evidence="4 7" id="KW-0812">Transmembrane</keyword>
<sequence>MSGVLEGFTVIFVVIALGYLLAHLNVLGEHGQFVLGRLVFFVATPALLFVTLANSDLSVILSPVLAVAGSTALLVGAIYFVIAKLALKRSVPDATIGALASSYVNAANLGIPIAVFVLGDANFVAPLLLFQIMIYTPIAVTILDISTKIDKVSLFKTVTTPFRNPIVVAGAAGLVLSITGYELPEALMQPFQLVGNLSVPGALLAFGLSLYGARVLQKGSSPRRDVALASVFKMALQPLLGYLMARFVFGLDGHDLFAIVVVSALPTAQNVFVFASRYQRGVVLARDTAFVTTLVSIPVIALVTVFLA</sequence>
<comment type="subcellular location">
    <subcellularLocation>
        <location evidence="1">Membrane</location>
        <topology evidence="1">Multi-pass membrane protein</topology>
    </subcellularLocation>
</comment>
<feature type="transmembrane region" description="Helical" evidence="7">
    <location>
        <begin position="59"/>
        <end position="82"/>
    </location>
</feature>
<comment type="caution">
    <text evidence="8">The sequence shown here is derived from an EMBL/GenBank/DDBJ whole genome shotgun (WGS) entry which is preliminary data.</text>
</comment>
<dbReference type="Pfam" id="PF03547">
    <property type="entry name" value="Mem_trans"/>
    <property type="match status" value="1"/>
</dbReference>
<evidence type="ECO:0000256" key="4">
    <source>
        <dbReference type="ARBA" id="ARBA00022692"/>
    </source>
</evidence>
<evidence type="ECO:0000256" key="5">
    <source>
        <dbReference type="ARBA" id="ARBA00022989"/>
    </source>
</evidence>
<dbReference type="RefSeq" id="WP_341443092.1">
    <property type="nucleotide sequence ID" value="NZ_JBBPCN010000001.1"/>
</dbReference>
<evidence type="ECO:0000313" key="9">
    <source>
        <dbReference type="Proteomes" id="UP001456513"/>
    </source>
</evidence>
<dbReference type="PANTHER" id="PTHR36838">
    <property type="entry name" value="AUXIN EFFLUX CARRIER FAMILY PROTEIN"/>
    <property type="match status" value="1"/>
</dbReference>
<evidence type="ECO:0000313" key="8">
    <source>
        <dbReference type="EMBL" id="MEK8072735.1"/>
    </source>
</evidence>
<keyword evidence="2" id="KW-0813">Transport</keyword>
<keyword evidence="6 7" id="KW-0472">Membrane</keyword>
<keyword evidence="9" id="KW-1185">Reference proteome</keyword>
<protein>
    <submittedName>
        <fullName evidence="8">AEC family transporter</fullName>
    </submittedName>
</protein>
<feature type="transmembrane region" description="Helical" evidence="7">
    <location>
        <begin position="94"/>
        <end position="117"/>
    </location>
</feature>
<evidence type="ECO:0000256" key="6">
    <source>
        <dbReference type="ARBA" id="ARBA00023136"/>
    </source>
</evidence>
<feature type="transmembrane region" description="Helical" evidence="7">
    <location>
        <begin position="288"/>
        <end position="307"/>
    </location>
</feature>
<proteinExistence type="predicted"/>
<evidence type="ECO:0000256" key="1">
    <source>
        <dbReference type="ARBA" id="ARBA00004141"/>
    </source>
</evidence>
<evidence type="ECO:0000256" key="3">
    <source>
        <dbReference type="ARBA" id="ARBA00022475"/>
    </source>
</evidence>
<name>A0ABU9D2A4_9NOCA</name>
<dbReference type="EMBL" id="JBBPCN010000001">
    <property type="protein sequence ID" value="MEK8072735.1"/>
    <property type="molecule type" value="Genomic_DNA"/>
</dbReference>
<dbReference type="Proteomes" id="UP001456513">
    <property type="component" value="Unassembled WGS sequence"/>
</dbReference>
<dbReference type="InterPro" id="IPR004776">
    <property type="entry name" value="Mem_transp_PIN-like"/>
</dbReference>
<evidence type="ECO:0000256" key="7">
    <source>
        <dbReference type="SAM" id="Phobius"/>
    </source>
</evidence>
<reference evidence="8 9" key="1">
    <citation type="submission" date="2024-03" db="EMBL/GenBank/DDBJ databases">
        <title>Rhodococcus navarretei sp. nov. and Pseudarthrobacter quantumdoti sp. nov., two new species with the ability to biosynthesize Quantum Dots isolated from soil samples at Union Glacier, Antarctica.</title>
        <authorList>
            <person name="Vargas M."/>
        </authorList>
    </citation>
    <scope>NUCLEOTIDE SEQUENCE [LARGE SCALE GENOMIC DNA]</scope>
    <source>
        <strain evidence="8 9">EXRC-4A-4</strain>
    </source>
</reference>
<feature type="transmembrane region" description="Helical" evidence="7">
    <location>
        <begin position="164"/>
        <end position="181"/>
    </location>
</feature>